<reference evidence="1" key="1">
    <citation type="submission" date="2018-10" db="EMBL/GenBank/DDBJ databases">
        <title>Hidden diversity of soil giant viruses.</title>
        <authorList>
            <person name="Schulz F."/>
            <person name="Alteio L."/>
            <person name="Goudeau D."/>
            <person name="Ryan E.M."/>
            <person name="Malmstrom R.R."/>
            <person name="Blanchard J."/>
            <person name="Woyke T."/>
        </authorList>
    </citation>
    <scope>NUCLEOTIDE SEQUENCE</scope>
    <source>
        <strain evidence="1">EDV1</strain>
    </source>
</reference>
<name>A0A3G4ZSE3_9VIRU</name>
<proteinExistence type="predicted"/>
<dbReference type="EMBL" id="MK072066">
    <property type="protein sequence ID" value="AYV77820.1"/>
    <property type="molecule type" value="Genomic_DNA"/>
</dbReference>
<sequence length="579" mass="67313">MTTEVKNLYGELFKLLQSRTLPRQTALKLYELLKENEFKNEQVMSLLAHRTHPEIDYIIEEYDEKPEADKENYWYGWFSGSKYMNYKQVKTPSLEEALKSEFKPNSKLRESFMGTKMSYRLPMNQIFSNKRVVIIREILEANEDKFVIPQNELEYIQLVEKLRRILQAGDIVSYKEQKRNHKRPKKLNRNSRDKKNSYIALYKEKKFSERHEIPKNIRNNKKYTEALNILGILEGRLKNIFYPLLKATCASLDKSGLATLCIKEDDLKADLNTSIWIVQQISELSVRKEFTIEKQQQGGLNVHMQWMFDNILMKSETTRWDLVAYIHPIKSVLEKCKKEHLQTIQEHWMMYLPLLAQFLQKQWTIGVNKCVDRNMMVPMRQRHVQTPEMPILEPDEVYIAEEGHIVNTKTGETKNIVLKSPTVEEVVDSTGWNLISGSWNNAIRQARGIWNALEMPHQSLFKCLKLTAGDQMKWAEVAGKGTDADTEVFKTLVKKDIYPWSALNGMSNKVIYDAVVNACNENKVNPEKWLRAPKGWNIDTKFHNDMICGVSVIATKETADVLKECGIFGSSCAPLSDKN</sequence>
<organism evidence="1">
    <name type="scientific">Edafosvirus sp</name>
    <dbReference type="NCBI Taxonomy" id="2487765"/>
    <lineage>
        <taxon>Viruses</taxon>
        <taxon>Varidnaviria</taxon>
        <taxon>Bamfordvirae</taxon>
        <taxon>Nucleocytoviricota</taxon>
        <taxon>Megaviricetes</taxon>
        <taxon>Imitervirales</taxon>
        <taxon>Mimiviridae</taxon>
        <taxon>Klosneuvirinae</taxon>
    </lineage>
</organism>
<accession>A0A3G4ZSE3</accession>
<protein>
    <submittedName>
        <fullName evidence="1">Uncharacterized protein</fullName>
    </submittedName>
</protein>
<gene>
    <name evidence="1" type="ORF">Edafosvirus1_151</name>
</gene>
<evidence type="ECO:0000313" key="1">
    <source>
        <dbReference type="EMBL" id="AYV77820.1"/>
    </source>
</evidence>